<keyword evidence="9 15" id="KW-1133">Transmembrane helix</keyword>
<keyword evidence="6 15" id="KW-0812">Transmembrane</keyword>
<feature type="transmembrane region" description="Helical" evidence="15">
    <location>
        <begin position="206"/>
        <end position="224"/>
    </location>
</feature>
<dbReference type="InterPro" id="IPR006769">
    <property type="entry name" value="MCU_C"/>
</dbReference>
<keyword evidence="13" id="KW-0407">Ion channel</keyword>
<dbReference type="InterPro" id="IPR039055">
    <property type="entry name" value="MCU_fam"/>
</dbReference>
<evidence type="ECO:0000256" key="14">
    <source>
        <dbReference type="ARBA" id="ARBA00036634"/>
    </source>
</evidence>
<evidence type="ECO:0000259" key="16">
    <source>
        <dbReference type="Pfam" id="PF04678"/>
    </source>
</evidence>
<evidence type="ECO:0000256" key="5">
    <source>
        <dbReference type="ARBA" id="ARBA00022673"/>
    </source>
</evidence>
<gene>
    <name evidence="17" type="ORF">Tci_059708</name>
</gene>
<evidence type="ECO:0000256" key="11">
    <source>
        <dbReference type="ARBA" id="ARBA00023128"/>
    </source>
</evidence>
<dbReference type="GO" id="GO:0036444">
    <property type="term" value="P:calcium import into the mitochondrion"/>
    <property type="evidence" value="ECO:0007669"/>
    <property type="project" value="UniProtKB-ARBA"/>
</dbReference>
<dbReference type="GO" id="GO:0005262">
    <property type="term" value="F:calcium channel activity"/>
    <property type="evidence" value="ECO:0007669"/>
    <property type="project" value="UniProtKB-KW"/>
</dbReference>
<evidence type="ECO:0000256" key="6">
    <source>
        <dbReference type="ARBA" id="ARBA00022692"/>
    </source>
</evidence>
<comment type="caution">
    <text evidence="17">The sequence shown here is derived from an EMBL/GenBank/DDBJ whole genome shotgun (WGS) entry which is preliminary data.</text>
</comment>
<reference evidence="17" key="1">
    <citation type="journal article" date="2019" name="Sci. Rep.">
        <title>Draft genome of Tanacetum cinerariifolium, the natural source of mosquito coil.</title>
        <authorList>
            <person name="Yamashiro T."/>
            <person name="Shiraishi A."/>
            <person name="Satake H."/>
            <person name="Nakayama K."/>
        </authorList>
    </citation>
    <scope>NUCLEOTIDE SEQUENCE</scope>
</reference>
<protein>
    <submittedName>
        <fullName evidence="17">Calcium uniporter protein 6, mitochondrial-like</fullName>
    </submittedName>
</protein>
<sequence length="277" mass="31372">MWKSSFPLLKHGVFSMDFGSRALSGSMKTSFAKSSNGLLHDCLFSSLAGHGDGVSQEKTNRVMRSVDVDALKRKLGTGGNEVVRYSELLHACQSMGAAKSVEEAKEVAKGFDDAGAIFIFRDKVHLHPNKVLDMVRRAVPLALMPEDDPQKEELKKLQAKQEEIDVLAHKQVRNILWGGLGLLLAQASLFFRLTFWEFSWDVMEPITFFTTSSGLIVGYAYFLYTSKDPSYQDLMKRLFLSRQRKLINRYNFDAERFKELQKKCILPLDSRTSDCRG</sequence>
<keyword evidence="4" id="KW-0109">Calcium transport</keyword>
<evidence type="ECO:0000256" key="4">
    <source>
        <dbReference type="ARBA" id="ARBA00022568"/>
    </source>
</evidence>
<comment type="catalytic activity">
    <reaction evidence="14">
        <text>Ca(2+)(in) = Ca(2+)(out)</text>
        <dbReference type="Rhea" id="RHEA:29671"/>
        <dbReference type="ChEBI" id="CHEBI:29108"/>
    </reaction>
</comment>
<dbReference type="Pfam" id="PF04678">
    <property type="entry name" value="MCU"/>
    <property type="match status" value="1"/>
</dbReference>
<dbReference type="GO" id="GO:0051560">
    <property type="term" value="P:mitochondrial calcium ion homeostasis"/>
    <property type="evidence" value="ECO:0007669"/>
    <property type="project" value="InterPro"/>
</dbReference>
<evidence type="ECO:0000256" key="10">
    <source>
        <dbReference type="ARBA" id="ARBA00023065"/>
    </source>
</evidence>
<organism evidence="17">
    <name type="scientific">Tanacetum cinerariifolium</name>
    <name type="common">Dalmatian daisy</name>
    <name type="synonym">Chrysanthemum cinerariifolium</name>
    <dbReference type="NCBI Taxonomy" id="118510"/>
    <lineage>
        <taxon>Eukaryota</taxon>
        <taxon>Viridiplantae</taxon>
        <taxon>Streptophyta</taxon>
        <taxon>Embryophyta</taxon>
        <taxon>Tracheophyta</taxon>
        <taxon>Spermatophyta</taxon>
        <taxon>Magnoliopsida</taxon>
        <taxon>eudicotyledons</taxon>
        <taxon>Gunneridae</taxon>
        <taxon>Pentapetalae</taxon>
        <taxon>asterids</taxon>
        <taxon>campanulids</taxon>
        <taxon>Asterales</taxon>
        <taxon>Asteraceae</taxon>
        <taxon>Asteroideae</taxon>
        <taxon>Anthemideae</taxon>
        <taxon>Anthemidinae</taxon>
        <taxon>Tanacetum</taxon>
    </lineage>
</organism>
<evidence type="ECO:0000313" key="17">
    <source>
        <dbReference type="EMBL" id="GEU87730.1"/>
    </source>
</evidence>
<dbReference type="AlphaFoldDB" id="A0A6L2NNM9"/>
<evidence type="ECO:0000256" key="3">
    <source>
        <dbReference type="ARBA" id="ARBA00022448"/>
    </source>
</evidence>
<evidence type="ECO:0000256" key="12">
    <source>
        <dbReference type="ARBA" id="ARBA00023136"/>
    </source>
</evidence>
<dbReference type="PANTHER" id="PTHR13462">
    <property type="entry name" value="CALCIUM UNIPORTER PROTEIN, MITOCHONDRIAL"/>
    <property type="match status" value="1"/>
</dbReference>
<keyword evidence="7" id="KW-0999">Mitochondrion inner membrane</keyword>
<keyword evidence="3" id="KW-0813">Transport</keyword>
<keyword evidence="8" id="KW-0106">Calcium</keyword>
<keyword evidence="5" id="KW-0107">Calcium channel</keyword>
<evidence type="ECO:0000256" key="13">
    <source>
        <dbReference type="ARBA" id="ARBA00023303"/>
    </source>
</evidence>
<proteinExistence type="inferred from homology"/>
<evidence type="ECO:0000256" key="15">
    <source>
        <dbReference type="SAM" id="Phobius"/>
    </source>
</evidence>
<feature type="transmembrane region" description="Helical" evidence="15">
    <location>
        <begin position="175"/>
        <end position="194"/>
    </location>
</feature>
<evidence type="ECO:0000256" key="2">
    <source>
        <dbReference type="ARBA" id="ARBA00005653"/>
    </source>
</evidence>
<dbReference type="PANTHER" id="PTHR13462:SF10">
    <property type="entry name" value="CALCIUM UNIPORTER PROTEIN, MITOCHONDRIAL"/>
    <property type="match status" value="1"/>
</dbReference>
<keyword evidence="12 15" id="KW-0472">Membrane</keyword>
<keyword evidence="10" id="KW-0406">Ion transport</keyword>
<feature type="domain" description="Calcium uniporter protein C-terminal" evidence="16">
    <location>
        <begin position="102"/>
        <end position="260"/>
    </location>
</feature>
<keyword evidence="11" id="KW-0496">Mitochondrion</keyword>
<comment type="similarity">
    <text evidence="2">Belongs to the MCU (TC 1.A.77) family.</text>
</comment>
<evidence type="ECO:0000256" key="1">
    <source>
        <dbReference type="ARBA" id="ARBA00004448"/>
    </source>
</evidence>
<dbReference type="EMBL" id="BKCJ010009601">
    <property type="protein sequence ID" value="GEU87730.1"/>
    <property type="molecule type" value="Genomic_DNA"/>
</dbReference>
<name>A0A6L2NNM9_TANCI</name>
<dbReference type="GO" id="GO:1990246">
    <property type="term" value="C:uniplex complex"/>
    <property type="evidence" value="ECO:0007669"/>
    <property type="project" value="TreeGrafter"/>
</dbReference>
<evidence type="ECO:0000256" key="9">
    <source>
        <dbReference type="ARBA" id="ARBA00022989"/>
    </source>
</evidence>
<dbReference type="GO" id="GO:0015292">
    <property type="term" value="F:uniporter activity"/>
    <property type="evidence" value="ECO:0007669"/>
    <property type="project" value="TreeGrafter"/>
</dbReference>
<comment type="subcellular location">
    <subcellularLocation>
        <location evidence="1">Mitochondrion inner membrane</location>
        <topology evidence="1">Multi-pass membrane protein</topology>
    </subcellularLocation>
</comment>
<evidence type="ECO:0000256" key="7">
    <source>
        <dbReference type="ARBA" id="ARBA00022792"/>
    </source>
</evidence>
<accession>A0A6L2NNM9</accession>
<evidence type="ECO:0000256" key="8">
    <source>
        <dbReference type="ARBA" id="ARBA00022837"/>
    </source>
</evidence>